<feature type="active site" description="Proton acceptor" evidence="2">
    <location>
        <position position="157"/>
    </location>
</feature>
<reference evidence="4" key="1">
    <citation type="submission" date="2018-09" db="EMBL/GenBank/DDBJ databases">
        <authorList>
            <person name="Ashton P.M."/>
            <person name="Dallman T."/>
            <person name="Nair S."/>
            <person name="De Pinna E."/>
            <person name="Peters T."/>
            <person name="Grant K."/>
        </authorList>
    </citation>
    <scope>NUCLEOTIDE SEQUENCE [LARGE SCALE GENOMIC DNA]</scope>
    <source>
        <strain evidence="4">598938</strain>
    </source>
</reference>
<feature type="short sequence motif" description="DGA/G" evidence="2">
    <location>
        <begin position="157"/>
        <end position="159"/>
    </location>
</feature>
<evidence type="ECO:0000256" key="2">
    <source>
        <dbReference type="PROSITE-ProRule" id="PRU01161"/>
    </source>
</evidence>
<feature type="domain" description="PNPLA" evidence="3">
    <location>
        <begin position="10"/>
        <end position="170"/>
    </location>
</feature>
<dbReference type="GO" id="GO:0016787">
    <property type="term" value="F:hydrolase activity"/>
    <property type="evidence" value="ECO:0007669"/>
    <property type="project" value="UniProtKB-UniRule"/>
</dbReference>
<accession>A0A403QQ38</accession>
<dbReference type="InterPro" id="IPR016035">
    <property type="entry name" value="Acyl_Trfase/lysoPLipase"/>
</dbReference>
<keyword evidence="1 2" id="KW-0443">Lipid metabolism</keyword>
<proteinExistence type="predicted"/>
<keyword evidence="2" id="KW-0442">Lipid degradation</keyword>
<evidence type="ECO:0000259" key="3">
    <source>
        <dbReference type="PROSITE" id="PS51635"/>
    </source>
</evidence>
<dbReference type="Proteomes" id="UP000885348">
    <property type="component" value="Unassembled WGS sequence"/>
</dbReference>
<dbReference type="PROSITE" id="PS51635">
    <property type="entry name" value="PNPLA"/>
    <property type="match status" value="1"/>
</dbReference>
<dbReference type="GO" id="GO:0016042">
    <property type="term" value="P:lipid catabolic process"/>
    <property type="evidence" value="ECO:0007669"/>
    <property type="project" value="UniProtKB-UniRule"/>
</dbReference>
<dbReference type="AlphaFoldDB" id="A0A403QQ38"/>
<feature type="short sequence motif" description="GXSXG" evidence="2">
    <location>
        <begin position="41"/>
        <end position="45"/>
    </location>
</feature>
<keyword evidence="2" id="KW-0378">Hydrolase</keyword>
<feature type="active site" description="Nucleophile" evidence="2">
    <location>
        <position position="43"/>
    </location>
</feature>
<evidence type="ECO:0000256" key="1">
    <source>
        <dbReference type="ARBA" id="ARBA00023098"/>
    </source>
</evidence>
<organism evidence="4">
    <name type="scientific">Salmonella enterica I</name>
    <dbReference type="NCBI Taxonomy" id="59201"/>
    <lineage>
        <taxon>Bacteria</taxon>
        <taxon>Pseudomonadati</taxon>
        <taxon>Pseudomonadota</taxon>
        <taxon>Gammaproteobacteria</taxon>
        <taxon>Enterobacterales</taxon>
        <taxon>Enterobacteriaceae</taxon>
        <taxon>Salmonella</taxon>
    </lineage>
</organism>
<dbReference type="Pfam" id="PF01734">
    <property type="entry name" value="Patatin"/>
    <property type="match status" value="1"/>
</dbReference>
<comment type="caution">
    <text evidence="2">Lacks conserved residue(s) required for the propagation of feature annotation.</text>
</comment>
<dbReference type="SUPFAM" id="SSF52151">
    <property type="entry name" value="FabD/lysophospholipase-like"/>
    <property type="match status" value="1"/>
</dbReference>
<gene>
    <name evidence="4" type="ORF">D7N80_27575</name>
</gene>
<dbReference type="Gene3D" id="3.40.1090.10">
    <property type="entry name" value="Cytosolic phospholipase A2 catalytic domain"/>
    <property type="match status" value="1"/>
</dbReference>
<comment type="caution">
    <text evidence="4">The sequence shown here is derived from an EMBL/GenBank/DDBJ whole genome shotgun (WGS) entry which is preliminary data.</text>
</comment>
<protein>
    <recommendedName>
        <fullName evidence="3">PNPLA domain-containing protein</fullName>
    </recommendedName>
</protein>
<dbReference type="InterPro" id="IPR002641">
    <property type="entry name" value="PNPLA_dom"/>
</dbReference>
<evidence type="ECO:0000313" key="4">
    <source>
        <dbReference type="EMBL" id="MML56952.1"/>
    </source>
</evidence>
<sequence>MNDNPLKYKVFLSSGYMAFSRHCAFLQGISELSLGVSSVTGTSSGAIVGALYCAGHSPEFILNEIASVNIFKSVSLWPLQRSGLFSLEPAKKYLRRYLPADFDSLAVTFSCGVVGKEKNHLLIDKGDLISAVCASFAVPGLFRPVEIAGIPGGPFQDGGVEDRIGLYDRMVTGDILTDEEYLLHIINKSHRASSQNNYDFMFDAYKNIRVFRSAAANTSLFGPKKYRYQYEFSLSRLKESLRNSVGKS</sequence>
<dbReference type="EMBL" id="RVVJ01000064">
    <property type="protein sequence ID" value="MML56952.1"/>
    <property type="molecule type" value="Genomic_DNA"/>
</dbReference>
<name>A0A403QQ38_SALET</name>